<dbReference type="RefSeq" id="WP_187967699.1">
    <property type="nucleotide sequence ID" value="NZ_JACVDC010000137.1"/>
</dbReference>
<evidence type="ECO:0000259" key="3">
    <source>
        <dbReference type="Pfam" id="PF03629"/>
    </source>
</evidence>
<dbReference type="PANTHER" id="PTHR22901:SF0">
    <property type="entry name" value="SIALATE O-ACETYLESTERASE"/>
    <property type="match status" value="1"/>
</dbReference>
<evidence type="ECO:0000256" key="1">
    <source>
        <dbReference type="ARBA" id="ARBA00022801"/>
    </source>
</evidence>
<comment type="caution">
    <text evidence="4">The sequence shown here is derived from an EMBL/GenBank/DDBJ whole genome shotgun (WGS) entry which is preliminary data.</text>
</comment>
<dbReference type="GO" id="GO:0001681">
    <property type="term" value="F:sialate O-acetylesterase activity"/>
    <property type="evidence" value="ECO:0007669"/>
    <property type="project" value="InterPro"/>
</dbReference>
<reference evidence="4 5" key="1">
    <citation type="submission" date="2020-09" db="EMBL/GenBank/DDBJ databases">
        <title>Sinomicrobium weinanense sp. nov., a halophilic bacteria isolated from saline-alkali soil.</title>
        <authorList>
            <person name="Wu P."/>
            <person name="Ren H."/>
            <person name="Mei Y."/>
            <person name="Liang Y."/>
            <person name="Chen Z."/>
        </authorList>
    </citation>
    <scope>NUCLEOTIDE SEQUENCE [LARGE SCALE GENOMIC DNA]</scope>
    <source>
        <strain evidence="4 5">FJxs</strain>
    </source>
</reference>
<dbReference type="PANTHER" id="PTHR22901">
    <property type="entry name" value="SIALATE O-ACETYLESTERASE"/>
    <property type="match status" value="1"/>
</dbReference>
<evidence type="ECO:0000313" key="5">
    <source>
        <dbReference type="Proteomes" id="UP000653730"/>
    </source>
</evidence>
<dbReference type="Gene3D" id="3.40.50.1110">
    <property type="entry name" value="SGNH hydrolase"/>
    <property type="match status" value="1"/>
</dbReference>
<dbReference type="Proteomes" id="UP000653730">
    <property type="component" value="Unassembled WGS sequence"/>
</dbReference>
<protein>
    <submittedName>
        <fullName evidence="4">Sialate O-acetylesterase</fullName>
    </submittedName>
</protein>
<dbReference type="SUPFAM" id="SSF52266">
    <property type="entry name" value="SGNH hydrolase"/>
    <property type="match status" value="1"/>
</dbReference>
<gene>
    <name evidence="4" type="ORF">IBL28_21655</name>
</gene>
<evidence type="ECO:0000313" key="4">
    <source>
        <dbReference type="EMBL" id="MBC9798587.1"/>
    </source>
</evidence>
<dbReference type="AlphaFoldDB" id="A0A926JVY9"/>
<dbReference type="InterPro" id="IPR005181">
    <property type="entry name" value="SASA"/>
</dbReference>
<organism evidence="4 5">
    <name type="scientific">Sinomicrobium weinanense</name>
    <dbReference type="NCBI Taxonomy" id="2842200"/>
    <lineage>
        <taxon>Bacteria</taxon>
        <taxon>Pseudomonadati</taxon>
        <taxon>Bacteroidota</taxon>
        <taxon>Flavobacteriia</taxon>
        <taxon>Flavobacteriales</taxon>
        <taxon>Flavobacteriaceae</taxon>
        <taxon>Sinomicrobium</taxon>
    </lineage>
</organism>
<sequence>MKQPKHLLLILLFLGISAATDAQTKVSSLFSDHMVLQQNSEVALWGTDKPGTKIEADAGWGGKSTVVTDKHGKWKLSLKTEKAGGPYTVEIRGTEKILLEDVLLGEVWLCSGQSNMEMPIKGFRGQPVNGSNDLVLNSSNPQLRLFHVGRNMSREPLDSCEGTWQQSSPEAVLKFSAVAYLYGKMLQEKINVPVGIICSSFGGTRAEAWTRKKTLADEGFGTDTKDHTEKINKNDPSVLYNAMIHPLIPYGIKGVIWYQGESNRGNHGQYAKLFPTMINSWRKEWNSGEFPFYFVQIAPFEYKPDINSAFLREAQLHALQNTSNTGMAVTLDIGEKHCIHPAEKEEVAKRLSYWALAKTYGYKGIQYSGPVYKSMEVKGSEIHLHFDYAPDGVSSFGKALDHFTIAGADKVFYPAKAEIKRGELIVSSDQVARPVAVRYGWENYLEGCLFNLAGLPASSFRTDHWED</sequence>
<feature type="chain" id="PRO_5036700517" evidence="2">
    <location>
        <begin position="23"/>
        <end position="467"/>
    </location>
</feature>
<evidence type="ECO:0000256" key="2">
    <source>
        <dbReference type="SAM" id="SignalP"/>
    </source>
</evidence>
<keyword evidence="5" id="KW-1185">Reference proteome</keyword>
<dbReference type="InterPro" id="IPR039329">
    <property type="entry name" value="SIAE"/>
</dbReference>
<feature type="domain" description="Sialate O-acetylesterase" evidence="3">
    <location>
        <begin position="106"/>
        <end position="334"/>
    </location>
</feature>
<proteinExistence type="predicted"/>
<feature type="signal peptide" evidence="2">
    <location>
        <begin position="1"/>
        <end position="22"/>
    </location>
</feature>
<dbReference type="GO" id="GO:0005975">
    <property type="term" value="P:carbohydrate metabolic process"/>
    <property type="evidence" value="ECO:0007669"/>
    <property type="project" value="TreeGrafter"/>
</dbReference>
<keyword evidence="1" id="KW-0378">Hydrolase</keyword>
<accession>A0A926JVY9</accession>
<dbReference type="Pfam" id="PF03629">
    <property type="entry name" value="SASA"/>
    <property type="match status" value="1"/>
</dbReference>
<keyword evidence="2" id="KW-0732">Signal</keyword>
<name>A0A926JVY9_9FLAO</name>
<dbReference type="EMBL" id="JACVDC010000137">
    <property type="protein sequence ID" value="MBC9798587.1"/>
    <property type="molecule type" value="Genomic_DNA"/>
</dbReference>
<dbReference type="InterPro" id="IPR036514">
    <property type="entry name" value="SGNH_hydro_sf"/>
</dbReference>